<dbReference type="OrthoDB" id="4768338at2759"/>
<gene>
    <name evidence="2" type="ORF">FPCIR_5646</name>
</gene>
<organism evidence="2 3">
    <name type="scientific">Fusarium pseudocircinatum</name>
    <dbReference type="NCBI Taxonomy" id="56676"/>
    <lineage>
        <taxon>Eukaryota</taxon>
        <taxon>Fungi</taxon>
        <taxon>Dikarya</taxon>
        <taxon>Ascomycota</taxon>
        <taxon>Pezizomycotina</taxon>
        <taxon>Sordariomycetes</taxon>
        <taxon>Hypocreomycetidae</taxon>
        <taxon>Hypocreales</taxon>
        <taxon>Nectriaceae</taxon>
        <taxon>Fusarium</taxon>
        <taxon>Fusarium fujikuroi species complex</taxon>
    </lineage>
</organism>
<evidence type="ECO:0000313" key="3">
    <source>
        <dbReference type="Proteomes" id="UP000546213"/>
    </source>
</evidence>
<comment type="caution">
    <text evidence="2">The sequence shown here is derived from an EMBL/GenBank/DDBJ whole genome shotgun (WGS) entry which is preliminary data.</text>
</comment>
<evidence type="ECO:0000313" key="2">
    <source>
        <dbReference type="EMBL" id="KAF5592534.1"/>
    </source>
</evidence>
<evidence type="ECO:0000256" key="1">
    <source>
        <dbReference type="SAM" id="MobiDB-lite"/>
    </source>
</evidence>
<protein>
    <submittedName>
        <fullName evidence="2">Kinase</fullName>
    </submittedName>
</protein>
<sequence>MQQSVKRLYSHTSTDHLGDCAEVMKVDHIDPRKRSYGTRAYWTPYREARMAKHKLKAREMSPVEDTIVCAITTLALRRTEASATATTVALAPIDQPNLGYSEGSGDGDALESQAVTPASVKDDKTLGSQGLSLLSWPGHDISVRCDKRIGVLRNQNLSGFLIILLPAVPIDIIGAAPGHVQFVKKTIDSDPDIVKKYYSYNWKGQSMDEMVPLVGKETHGTVEFRLVTGSLDAEWIVTWRHMVYRLDATDCRNYTTGTWEAAQKTSTNGSQGPMMFFDTIGRVIDGRSPFRDQMVEQGEPSQKAFDVQGRTTSQRQGQTEARSQLSKIFHWSIV</sequence>
<feature type="region of interest" description="Disordered" evidence="1">
    <location>
        <begin position="298"/>
        <end position="319"/>
    </location>
</feature>
<dbReference type="GO" id="GO:0016301">
    <property type="term" value="F:kinase activity"/>
    <property type="evidence" value="ECO:0007669"/>
    <property type="project" value="UniProtKB-KW"/>
</dbReference>
<keyword evidence="2" id="KW-0418">Kinase</keyword>
<proteinExistence type="predicted"/>
<dbReference type="EMBL" id="JAAOAS010000118">
    <property type="protein sequence ID" value="KAF5592534.1"/>
    <property type="molecule type" value="Genomic_DNA"/>
</dbReference>
<dbReference type="Proteomes" id="UP000546213">
    <property type="component" value="Unassembled WGS sequence"/>
</dbReference>
<dbReference type="AlphaFoldDB" id="A0A8H5UNY7"/>
<feature type="compositionally biased region" description="Low complexity" evidence="1">
    <location>
        <begin position="308"/>
        <end position="319"/>
    </location>
</feature>
<keyword evidence="3" id="KW-1185">Reference proteome</keyword>
<keyword evidence="2" id="KW-0808">Transferase</keyword>
<name>A0A8H5UNY7_9HYPO</name>
<reference evidence="2 3" key="1">
    <citation type="submission" date="2020-05" db="EMBL/GenBank/DDBJ databases">
        <title>Identification and distribution of gene clusters putatively required for synthesis of sphingolipid metabolism inhibitors in phylogenetically diverse species of the filamentous fungus Fusarium.</title>
        <authorList>
            <person name="Kim H.-S."/>
            <person name="Busman M."/>
            <person name="Brown D.W."/>
            <person name="Divon H."/>
            <person name="Uhlig S."/>
            <person name="Proctor R.H."/>
        </authorList>
    </citation>
    <scope>NUCLEOTIDE SEQUENCE [LARGE SCALE GENOMIC DNA]</scope>
    <source>
        <strain evidence="2 3">NRRL 36939</strain>
    </source>
</reference>
<accession>A0A8H5UNY7</accession>